<name>A0A1X1Y043_9MYCO</name>
<gene>
    <name evidence="2" type="ORF">AWC14_00210</name>
</gene>
<dbReference type="AlphaFoldDB" id="A0A1X1Y043"/>
<evidence type="ECO:0000313" key="3">
    <source>
        <dbReference type="Proteomes" id="UP000193487"/>
    </source>
</evidence>
<dbReference type="EMBL" id="LQPE01000104">
    <property type="protein sequence ID" value="ORW04513.1"/>
    <property type="molecule type" value="Genomic_DNA"/>
</dbReference>
<dbReference type="SUPFAM" id="SSF53474">
    <property type="entry name" value="alpha/beta-Hydrolases"/>
    <property type="match status" value="1"/>
</dbReference>
<keyword evidence="3" id="KW-1185">Reference proteome</keyword>
<dbReference type="InterPro" id="IPR029058">
    <property type="entry name" value="AB_hydrolase_fold"/>
</dbReference>
<accession>A0A1X1Y043</accession>
<dbReference type="InterPro" id="IPR022742">
    <property type="entry name" value="Hydrolase_4"/>
</dbReference>
<dbReference type="PANTHER" id="PTHR12277">
    <property type="entry name" value="ALPHA/BETA HYDROLASE DOMAIN-CONTAINING PROTEIN"/>
    <property type="match status" value="1"/>
</dbReference>
<dbReference type="Pfam" id="PF12146">
    <property type="entry name" value="Hydrolase_4"/>
    <property type="match status" value="1"/>
</dbReference>
<dbReference type="Gene3D" id="3.40.50.1820">
    <property type="entry name" value="alpha/beta hydrolase"/>
    <property type="match status" value="1"/>
</dbReference>
<dbReference type="PANTHER" id="PTHR12277:SF79">
    <property type="entry name" value="XAA-PRO DIPEPTIDYL-PEPTIDASE-RELATED"/>
    <property type="match status" value="1"/>
</dbReference>
<feature type="domain" description="Serine aminopeptidase S33" evidence="1">
    <location>
        <begin position="60"/>
        <end position="163"/>
    </location>
</feature>
<protein>
    <recommendedName>
        <fullName evidence="1">Serine aminopeptidase S33 domain-containing protein</fullName>
    </recommendedName>
</protein>
<evidence type="ECO:0000259" key="1">
    <source>
        <dbReference type="Pfam" id="PF12146"/>
    </source>
</evidence>
<organism evidence="2 3">
    <name type="scientific">Mycobacterium kyorinense</name>
    <dbReference type="NCBI Taxonomy" id="487514"/>
    <lineage>
        <taxon>Bacteria</taxon>
        <taxon>Bacillati</taxon>
        <taxon>Actinomycetota</taxon>
        <taxon>Actinomycetes</taxon>
        <taxon>Mycobacteriales</taxon>
        <taxon>Mycobacteriaceae</taxon>
        <taxon>Mycobacterium</taxon>
    </lineage>
</organism>
<evidence type="ECO:0000313" key="2">
    <source>
        <dbReference type="EMBL" id="ORW04513.1"/>
    </source>
</evidence>
<dbReference type="Proteomes" id="UP000193487">
    <property type="component" value="Unassembled WGS sequence"/>
</dbReference>
<reference evidence="2 3" key="1">
    <citation type="submission" date="2016-01" db="EMBL/GenBank/DDBJ databases">
        <title>The new phylogeny of the genus Mycobacterium.</title>
        <authorList>
            <person name="Tarcisio F."/>
            <person name="Conor M."/>
            <person name="Antonella G."/>
            <person name="Elisabetta G."/>
            <person name="Giulia F.S."/>
            <person name="Sara T."/>
            <person name="Anna F."/>
            <person name="Clotilde B."/>
            <person name="Roberto B."/>
            <person name="Veronica D.S."/>
            <person name="Fabio R."/>
            <person name="Monica P."/>
            <person name="Olivier J."/>
            <person name="Enrico T."/>
            <person name="Nicola S."/>
        </authorList>
    </citation>
    <scope>NUCLEOTIDE SEQUENCE [LARGE SCALE GENOMIC DNA]</scope>
    <source>
        <strain evidence="2 3">DSM 45166</strain>
    </source>
</reference>
<sequence length="259" mass="27331">MATRLPGLTSLQQRLIYFPSPGPVPPAAAVLAGGEDVVLDTDDGLRLGAWFFPAAGGGPAVLVCNGNGGDRTLRAPLAAALNTAGLSVLLFDYRGYGGNPGRPTEDGLAADARAAREFLSARREVDRIVYFGESLGAAVVVRLALESPPAALVLRSPFTSLTDVGRLHYPFLPVAALLADRYPSISRIARVGAPLLVIAGDRDTLVPADLSRRLYDAAHEPKRFLLVPGADHNSMDLLDGPLMIDAVVRLLREHGVLDG</sequence>
<comment type="caution">
    <text evidence="2">The sequence shown here is derived from an EMBL/GenBank/DDBJ whole genome shotgun (WGS) entry which is preliminary data.</text>
</comment>
<proteinExistence type="predicted"/>